<protein>
    <submittedName>
        <fullName evidence="4">Transglycosylase</fullName>
    </submittedName>
</protein>
<evidence type="ECO:0000256" key="2">
    <source>
        <dbReference type="ARBA" id="ARBA00022801"/>
    </source>
</evidence>
<reference evidence="4 5" key="1">
    <citation type="submission" date="2013-08" db="EMBL/GenBank/DDBJ databases">
        <title>Intrasporangium oryzae NRRL B-24470.</title>
        <authorList>
            <person name="Liu H."/>
            <person name="Wang G."/>
        </authorList>
    </citation>
    <scope>NUCLEOTIDE SEQUENCE [LARGE SCALE GENOMIC DNA]</scope>
    <source>
        <strain evidence="4 5">NRRL B-24470</strain>
    </source>
</reference>
<dbReference type="GO" id="GO:0016787">
    <property type="term" value="F:hydrolase activity"/>
    <property type="evidence" value="ECO:0007669"/>
    <property type="project" value="UniProtKB-KW"/>
</dbReference>
<dbReference type="Gene3D" id="1.10.530.10">
    <property type="match status" value="1"/>
</dbReference>
<dbReference type="PANTHER" id="PTHR34700">
    <property type="entry name" value="POTASSIUM BINDING PROTEIN KBP"/>
    <property type="match status" value="1"/>
</dbReference>
<evidence type="ECO:0000256" key="1">
    <source>
        <dbReference type="ARBA" id="ARBA00010830"/>
    </source>
</evidence>
<dbReference type="InterPro" id="IPR036779">
    <property type="entry name" value="LysM_dom_sf"/>
</dbReference>
<dbReference type="EMBL" id="AWSA01000008">
    <property type="protein sequence ID" value="EWT02630.1"/>
    <property type="molecule type" value="Genomic_DNA"/>
</dbReference>
<keyword evidence="2" id="KW-0378">Hydrolase</keyword>
<dbReference type="PROSITE" id="PS51782">
    <property type="entry name" value="LYSM"/>
    <property type="match status" value="1"/>
</dbReference>
<gene>
    <name evidence="4" type="ORF">N865_04140</name>
</gene>
<accession>W9G9B4</accession>
<dbReference type="AlphaFoldDB" id="W9G9B4"/>
<dbReference type="STRING" id="1386089.N865_04140"/>
<dbReference type="CDD" id="cd13925">
    <property type="entry name" value="RPF"/>
    <property type="match status" value="1"/>
</dbReference>
<dbReference type="OrthoDB" id="1404170at2"/>
<evidence type="ECO:0000313" key="4">
    <source>
        <dbReference type="EMBL" id="EWT02630.1"/>
    </source>
</evidence>
<dbReference type="SUPFAM" id="SSF54106">
    <property type="entry name" value="LysM domain"/>
    <property type="match status" value="1"/>
</dbReference>
<dbReference type="InterPro" id="IPR052196">
    <property type="entry name" value="Bact_Kbp"/>
</dbReference>
<sequence length="233" mass="24359">MHYQPKHAAQKRVSMKQRMAGVGIAGAATVIGGITTAGSASAAGSVWDRVAACESGGNWHINTGNGFYGGLQFTRGTWLGYGGGAYAPRADLASSSQQIAIAQRVLASQGPGAWPVCSAKAGLTRSNGGASSYALSTSRSTTRTAITKKSVSPRKPVKKKTYAVSTTKRVNRYVAPQVSTARGAAITIKRGDTLSKLAAQYKVRGGWQRLYAANRGSIADPNIIYVGQVIRLP</sequence>
<dbReference type="CDD" id="cd00118">
    <property type="entry name" value="LysM"/>
    <property type="match status" value="1"/>
</dbReference>
<comment type="similarity">
    <text evidence="1">Belongs to the transglycosylase family. Rpf subfamily.</text>
</comment>
<dbReference type="PATRIC" id="fig|1386089.3.peg.962"/>
<name>W9G9B4_9MICO</name>
<comment type="caution">
    <text evidence="4">The sequence shown here is derived from an EMBL/GenBank/DDBJ whole genome shotgun (WGS) entry which is preliminary data.</text>
</comment>
<dbReference type="RefSeq" id="WP_034802207.1">
    <property type="nucleotide sequence ID" value="NZ_AWSA01000008.1"/>
</dbReference>
<proteinExistence type="inferred from homology"/>
<organism evidence="4 5">
    <name type="scientific">Intrasporangium oryzae NRRL B-24470</name>
    <dbReference type="NCBI Taxonomy" id="1386089"/>
    <lineage>
        <taxon>Bacteria</taxon>
        <taxon>Bacillati</taxon>
        <taxon>Actinomycetota</taxon>
        <taxon>Actinomycetes</taxon>
        <taxon>Micrococcales</taxon>
        <taxon>Intrasporangiaceae</taxon>
        <taxon>Intrasporangium</taxon>
    </lineage>
</organism>
<keyword evidence="5" id="KW-1185">Reference proteome</keyword>
<dbReference type="Pfam" id="PF01476">
    <property type="entry name" value="LysM"/>
    <property type="match status" value="1"/>
</dbReference>
<dbReference type="eggNOG" id="COG1652">
    <property type="taxonomic scope" value="Bacteria"/>
</dbReference>
<dbReference type="Pfam" id="PF06737">
    <property type="entry name" value="Transglycosylas"/>
    <property type="match status" value="1"/>
</dbReference>
<dbReference type="InterPro" id="IPR018392">
    <property type="entry name" value="LysM"/>
</dbReference>
<dbReference type="SUPFAM" id="SSF53955">
    <property type="entry name" value="Lysozyme-like"/>
    <property type="match status" value="1"/>
</dbReference>
<dbReference type="SMART" id="SM00257">
    <property type="entry name" value="LysM"/>
    <property type="match status" value="1"/>
</dbReference>
<evidence type="ECO:0000259" key="3">
    <source>
        <dbReference type="PROSITE" id="PS51782"/>
    </source>
</evidence>
<dbReference type="PANTHER" id="PTHR34700:SF4">
    <property type="entry name" value="PHAGE-LIKE ELEMENT PBSX PROTEIN XKDP"/>
    <property type="match status" value="1"/>
</dbReference>
<dbReference type="Proteomes" id="UP000019489">
    <property type="component" value="Unassembled WGS sequence"/>
</dbReference>
<dbReference type="InterPro" id="IPR010618">
    <property type="entry name" value="RPF"/>
</dbReference>
<evidence type="ECO:0000313" key="5">
    <source>
        <dbReference type="Proteomes" id="UP000019489"/>
    </source>
</evidence>
<dbReference type="Gene3D" id="3.10.350.10">
    <property type="entry name" value="LysM domain"/>
    <property type="match status" value="1"/>
</dbReference>
<dbReference type="InterPro" id="IPR023346">
    <property type="entry name" value="Lysozyme-like_dom_sf"/>
</dbReference>
<feature type="domain" description="LysM" evidence="3">
    <location>
        <begin position="184"/>
        <end position="232"/>
    </location>
</feature>